<sequence>MHKSRRLRSLPAASLPWRAVFAAAAVALLMTVVAACGGGEPEAPASSGASGGGATAPEPTAMAAEPTAAMAENTPTPVPPTQTPLPAAATQEALVLQVVCINRTLRPCELIRDFYSPRVSERTNGEVTVEISSYPELGLAGPDTIRLVADQTLEFAEIYSGYVGGDLPIIDVGNLWGLSPSNDAHLELTDAIEDDMIRILRDSTGGEPIFRAYYPNQYVFSGEPLPDLASYKDKNIRQHSTILGDLLAGLGAAGQFVAFADVYTALERGVLDAGITGGTPGYGQRWYEVTDYLYGPIVGSIGVTYVTVNGDKWRQLTAENREILKEVGEEFEAENLRLLKTDWDPAGISLNVAEGMEYSDFPDDVKAQMRDTALNAIIPNWVERAGGADSEGVNIFNEKVGPIVGVVINPDGTASETTAMMSPGAMDCGSDRGVGEVCISVVDSSTGEKEAFASTQCDGDAAASVPDSHGGGSPAGWSCGVESGINFNLTPLTSSGESFEFQMACINRTLVDCGLAIGNYSETEDIGFVERVKRRTNGQVVFEISSFPELGIAGPDSLRLIEDGTLDSAQIYSGYVGGDFPIMDMSNLWGLFASQQDQLDVIDAIQPKMAEVTAENGGIQIAYMMTAHNYIFAKPQVSDLEDLQGLKVRSHSTVLSDLLSGMGADPQFIAFADVYTALERGVIDGAISCGSCGHGLRWYEVADYLVGPIVSVGHSWFAVNADRWNQMPKDLQNIVLEEGGRHAYLNRQLLFEHFAPNAVSENVKEGMALVEFTPEMQAAQRKSAIENVVPGWVERVGGATSEAAIIFNDVVAPIVKVKINADGTASATE</sequence>
<dbReference type="PANTHER" id="PTHR33376:SF4">
    <property type="entry name" value="SIALIC ACID-BINDING PERIPLASMIC PROTEIN SIAP"/>
    <property type="match status" value="1"/>
</dbReference>
<dbReference type="NCBIfam" id="NF037995">
    <property type="entry name" value="TRAP_S1"/>
    <property type="match status" value="1"/>
</dbReference>
<evidence type="ECO:0000313" key="3">
    <source>
        <dbReference type="EMBL" id="CAI8030660.1"/>
    </source>
</evidence>
<dbReference type="PANTHER" id="PTHR33376">
    <property type="match status" value="1"/>
</dbReference>
<dbReference type="Gene3D" id="3.40.190.170">
    <property type="entry name" value="Bacterial extracellular solute-binding protein, family 7"/>
    <property type="match status" value="2"/>
</dbReference>
<keyword evidence="4" id="KW-1185">Reference proteome</keyword>
<dbReference type="Pfam" id="PF03480">
    <property type="entry name" value="DctP"/>
    <property type="match status" value="2"/>
</dbReference>
<dbReference type="EMBL" id="CASHTH010002488">
    <property type="protein sequence ID" value="CAI8030660.1"/>
    <property type="molecule type" value="Genomic_DNA"/>
</dbReference>
<dbReference type="InterPro" id="IPR038404">
    <property type="entry name" value="TRAP_DctP_sf"/>
</dbReference>
<dbReference type="AlphaFoldDB" id="A0AA35SID9"/>
<dbReference type="Proteomes" id="UP001174909">
    <property type="component" value="Unassembled WGS sequence"/>
</dbReference>
<reference evidence="3" key="1">
    <citation type="submission" date="2023-03" db="EMBL/GenBank/DDBJ databases">
        <authorList>
            <person name="Steffen K."/>
            <person name="Cardenas P."/>
        </authorList>
    </citation>
    <scope>NUCLEOTIDE SEQUENCE</scope>
</reference>
<organism evidence="3 4">
    <name type="scientific">Geodia barretti</name>
    <name type="common">Barrett's horny sponge</name>
    <dbReference type="NCBI Taxonomy" id="519541"/>
    <lineage>
        <taxon>Eukaryota</taxon>
        <taxon>Metazoa</taxon>
        <taxon>Porifera</taxon>
        <taxon>Demospongiae</taxon>
        <taxon>Heteroscleromorpha</taxon>
        <taxon>Tetractinellida</taxon>
        <taxon>Astrophorina</taxon>
        <taxon>Geodiidae</taxon>
        <taxon>Geodia</taxon>
    </lineage>
</organism>
<keyword evidence="1 2" id="KW-0732">Signal</keyword>
<comment type="caution">
    <text evidence="3">The sequence shown here is derived from an EMBL/GenBank/DDBJ whole genome shotgun (WGS) entry which is preliminary data.</text>
</comment>
<feature type="chain" id="PRO_5041360485" evidence="2">
    <location>
        <begin position="36"/>
        <end position="829"/>
    </location>
</feature>
<dbReference type="GO" id="GO:0055085">
    <property type="term" value="P:transmembrane transport"/>
    <property type="evidence" value="ECO:0007669"/>
    <property type="project" value="InterPro"/>
</dbReference>
<dbReference type="InterPro" id="IPR018389">
    <property type="entry name" value="DctP_fam"/>
</dbReference>
<gene>
    <name evidence="3" type="ORF">GBAR_LOCUS17379</name>
</gene>
<evidence type="ECO:0000313" key="4">
    <source>
        <dbReference type="Proteomes" id="UP001174909"/>
    </source>
</evidence>
<proteinExistence type="predicted"/>
<protein>
    <submittedName>
        <fullName evidence="3">Lactate-binding periplasmic protein TTHA0766</fullName>
    </submittedName>
</protein>
<evidence type="ECO:0000256" key="2">
    <source>
        <dbReference type="SAM" id="SignalP"/>
    </source>
</evidence>
<feature type="signal peptide" evidence="2">
    <location>
        <begin position="1"/>
        <end position="35"/>
    </location>
</feature>
<accession>A0AA35SID9</accession>
<evidence type="ECO:0000256" key="1">
    <source>
        <dbReference type="ARBA" id="ARBA00022729"/>
    </source>
</evidence>
<name>A0AA35SID9_GEOBA</name>